<accession>A0A1I6V1T4</accession>
<name>A0A1I6V1T4_9SPHI</name>
<keyword evidence="3" id="KW-1185">Reference proteome</keyword>
<feature type="transmembrane region" description="Helical" evidence="1">
    <location>
        <begin position="13"/>
        <end position="35"/>
    </location>
</feature>
<protein>
    <recommendedName>
        <fullName evidence="4">Cbb3-type cytochrome oxidase component FixQ</fullName>
    </recommendedName>
</protein>
<dbReference type="PROSITE" id="PS51257">
    <property type="entry name" value="PROKAR_LIPOPROTEIN"/>
    <property type="match status" value="1"/>
</dbReference>
<dbReference type="AlphaFoldDB" id="A0A1I6V1T4"/>
<dbReference type="RefSeq" id="WP_093366841.1">
    <property type="nucleotide sequence ID" value="NZ_FOZZ01000011.1"/>
</dbReference>
<proteinExistence type="predicted"/>
<keyword evidence="1" id="KW-0472">Membrane</keyword>
<evidence type="ECO:0008006" key="4">
    <source>
        <dbReference type="Google" id="ProtNLM"/>
    </source>
</evidence>
<reference evidence="2 3" key="1">
    <citation type="submission" date="2016-10" db="EMBL/GenBank/DDBJ databases">
        <authorList>
            <person name="de Groot N.N."/>
        </authorList>
    </citation>
    <scope>NUCLEOTIDE SEQUENCE [LARGE SCALE GENOMIC DNA]</scope>
    <source>
        <strain evidence="2 3">DSM 22789</strain>
    </source>
</reference>
<dbReference type="EMBL" id="FOZZ01000011">
    <property type="protein sequence ID" value="SFT07615.1"/>
    <property type="molecule type" value="Genomic_DNA"/>
</dbReference>
<sequence length="61" mass="7364">MFKQITNLNGDEIYLITSLWIFLVFFVLVACMLIWMKKDHIDYMKDLPFEDAEKETEKQSE</sequence>
<dbReference type="STRING" id="683125.SAMN05660206_1117"/>
<keyword evidence="1" id="KW-1133">Transmembrane helix</keyword>
<evidence type="ECO:0000313" key="3">
    <source>
        <dbReference type="Proteomes" id="UP000198785"/>
    </source>
</evidence>
<evidence type="ECO:0000256" key="1">
    <source>
        <dbReference type="SAM" id="Phobius"/>
    </source>
</evidence>
<dbReference type="OrthoDB" id="1495084at2"/>
<gene>
    <name evidence="2" type="ORF">SAMN05660206_1117</name>
</gene>
<dbReference type="Proteomes" id="UP000198785">
    <property type="component" value="Unassembled WGS sequence"/>
</dbReference>
<organism evidence="2 3">
    <name type="scientific">Sphingobacterium wenxiniae</name>
    <dbReference type="NCBI Taxonomy" id="683125"/>
    <lineage>
        <taxon>Bacteria</taxon>
        <taxon>Pseudomonadati</taxon>
        <taxon>Bacteroidota</taxon>
        <taxon>Sphingobacteriia</taxon>
        <taxon>Sphingobacteriales</taxon>
        <taxon>Sphingobacteriaceae</taxon>
        <taxon>Sphingobacterium</taxon>
    </lineage>
</organism>
<keyword evidence="1" id="KW-0812">Transmembrane</keyword>
<evidence type="ECO:0000313" key="2">
    <source>
        <dbReference type="EMBL" id="SFT07615.1"/>
    </source>
</evidence>